<dbReference type="CDD" id="cd01650">
    <property type="entry name" value="RT_nLTR_like"/>
    <property type="match status" value="1"/>
</dbReference>
<proteinExistence type="evidence at transcript level"/>
<feature type="compositionally biased region" description="Basic residues" evidence="1">
    <location>
        <begin position="175"/>
        <end position="193"/>
    </location>
</feature>
<keyword evidence="4" id="KW-0548">Nucleotidyltransferase</keyword>
<dbReference type="PROSITE" id="PS50878">
    <property type="entry name" value="RT_POL"/>
    <property type="match status" value="1"/>
</dbReference>
<dbReference type="Pfam" id="PF14529">
    <property type="entry name" value="Exo_endo_phos_2"/>
    <property type="match status" value="1"/>
</dbReference>
<feature type="compositionally biased region" description="Polar residues" evidence="1">
    <location>
        <begin position="17"/>
        <end position="30"/>
    </location>
</feature>
<feature type="compositionally biased region" description="Polar residues" evidence="1">
    <location>
        <begin position="153"/>
        <end position="164"/>
    </location>
</feature>
<keyword evidence="4" id="KW-0808">Transferase</keyword>
<evidence type="ECO:0000259" key="3">
    <source>
        <dbReference type="PROSITE" id="PS50879"/>
    </source>
</evidence>
<name>A0A0N8ES02_AEDAE</name>
<dbReference type="Gene3D" id="3.30.70.270">
    <property type="match status" value="1"/>
</dbReference>
<sequence length="1541" mass="171280">TPNEPPNNDQDSRKSTEQTLQSPQSLPSNTPKHKSSQEASSSRGPVSAEATPQPELADNPRRSSDLSVSGTHKGSTTRSPPCPDYGRDRQGPARAEAMVVPGLAEPPCHPDHAGRGTHKGTKTCSPLDDEGCKQTGLSPYAPVFVPRARLKSHTFSSKGGSQSIPPKHDQESQKTNRKSRTKTCNKPVHRRSTGHSASTTTDLFPPLGPEVCNSDLYDNLHKTRYGESAIIVPGTAASPYRNARNLSGHPGPQNPGGKPHPAKRTTTTNSSNLLLPAVGISLPLAGGSLPPSTGRALSCSAHNTNTTRINGSISQESTVSATSNSTSYGGRAIFATQWNINGFFRNLPDLEMLVRDRQPAIIALQEIHRTTPTMMNNTLGKKYLWYTKIAANLYHSVAIGVSTDLSAELIDVNSDLPITAIRLSWPIPISVVSLYLPNGKIPDLESRLISAFNQIPEPKMILGDLNSYHRAWGSRSNNARGSIIVSIASQCDLTILNDGSGTFFRGQVESAIDVSLVSAAITNRFLWSAESEYRGSDHVPILLTLENSFAPETTRRPRWKYEKADWSEFQMTLDNELDISPSASLSDFSALINKVASATIPKTSSKPGRRALHWWNENTQKAVKARRKALRAAKRARKQFPDDNPERAIILANYRDARNTCRQTIREAKEKSWSEFLDTINEDQSSSELWRRVNSFQGKRRIKGMALKIDGTTTRNPHVIADALADYFHSISSHQRYPEKFIKRHSIANEAVHRFLVPPDQGQAFNIPFTMKELEYALQKAKGKSAGPDDIGYPMLKRLSPRGKITFLQMINNEWTAHTLPESWKHSFVIPIPKSSGPINDVGSYRPIALTSCVAKIMERMVNRRLIEFLEENRKLDHRQHAFRSSYGTGTYLASLGQILDDAARNGDHVEIASLDLAKAYNRAWAPGILSKLVSWGISGNLLAFVKNFLDGRTFQVLLGNHKSKTVTEETGVPQGSVIAVTLFLVAMSGVFLVLPKGVFILVYADDILLIVTGKHPKSIRRKLQAAVSAVAKWSQEVGFDISAEKCARLHVCESKHIPPRKPLTVNGVPMPTRKYTKILGVTIDRHLKFHCHFNKIKEACKNRVSMIRSISGKRTRSDRQTRLRVADAVVCSRLFYGVELTCRSFEYMVQQLSSTYNNTIRALSGLLPSTPASAICVEAGVLPFRYRAAMSICCRAVSYLERTEDDGQVCFLAGQANHALTAVAGSVLPPVAGLHRVGPRSWRAREPLIDNAIKFHFRKGSNPTQVLANFRHRIQNKYRYADIRYTDGSKLAGRVGFGIYGTNLEQSHRLPNQCSVFSAEAAAILRAILEPSENHILIVTDSASSLQALKSSNNKHPFIQAIQAELDNERTSTTFMWVPSHCGIPGNERADAAASIGRQSRIFCNEIPGDDIRKWIKNTLWDAWASEWHQERSLFIRRIKNEVVPWNDLPNWKEQKVLSRLRTGHTRASHNMGDSRNFRKICETCNTQNTVQHFISDCPTLEYLRMQHDITSISRALQNDAVCERTLLNFLKEARLFNEI</sequence>
<keyword evidence="4" id="KW-0695">RNA-directed DNA polymerase</keyword>
<dbReference type="SUPFAM" id="SSF56219">
    <property type="entry name" value="DNase I-like"/>
    <property type="match status" value="1"/>
</dbReference>
<reference evidence="4" key="1">
    <citation type="journal article" date="2016" name="PLoS ONE">
        <title>A Deep Insight into the Sialome of Male and Female Aedes aegypti Mosquitoes.</title>
        <authorList>
            <person name="Ribeiro J.M."/>
            <person name="Martin-Martin I."/>
            <person name="Arca B."/>
            <person name="Calvo E."/>
        </authorList>
    </citation>
    <scope>NUCLEOTIDE SEQUENCE</scope>
    <source>
        <strain evidence="4">Liverpool</strain>
        <tissue evidence="4">Salivary glands</tissue>
    </source>
</reference>
<dbReference type="InterPro" id="IPR036397">
    <property type="entry name" value="RNaseH_sf"/>
</dbReference>
<dbReference type="InterPro" id="IPR000477">
    <property type="entry name" value="RT_dom"/>
</dbReference>
<evidence type="ECO:0000256" key="1">
    <source>
        <dbReference type="SAM" id="MobiDB-lite"/>
    </source>
</evidence>
<dbReference type="InterPro" id="IPR043128">
    <property type="entry name" value="Rev_trsase/Diguanyl_cyclase"/>
</dbReference>
<organism evidence="4">
    <name type="scientific">Aedes aegypti</name>
    <name type="common">Yellowfever mosquito</name>
    <name type="synonym">Culex aegypti</name>
    <dbReference type="NCBI Taxonomy" id="7159"/>
    <lineage>
        <taxon>Eukaryota</taxon>
        <taxon>Metazoa</taxon>
        <taxon>Ecdysozoa</taxon>
        <taxon>Arthropoda</taxon>
        <taxon>Hexapoda</taxon>
        <taxon>Insecta</taxon>
        <taxon>Pterygota</taxon>
        <taxon>Neoptera</taxon>
        <taxon>Endopterygota</taxon>
        <taxon>Diptera</taxon>
        <taxon>Nematocera</taxon>
        <taxon>Culicoidea</taxon>
        <taxon>Culicidae</taxon>
        <taxon>Culicinae</taxon>
        <taxon>Aedini</taxon>
        <taxon>Aedes</taxon>
        <taxon>Stegomyia</taxon>
    </lineage>
</organism>
<dbReference type="Pfam" id="PF00078">
    <property type="entry name" value="RVT_1"/>
    <property type="match status" value="1"/>
</dbReference>
<feature type="domain" description="RNase H type-1" evidence="3">
    <location>
        <begin position="1279"/>
        <end position="1400"/>
    </location>
</feature>
<dbReference type="InterPro" id="IPR036691">
    <property type="entry name" value="Endo/exonu/phosph_ase_sf"/>
</dbReference>
<dbReference type="Pfam" id="PF00075">
    <property type="entry name" value="RNase_H"/>
    <property type="match status" value="1"/>
</dbReference>
<dbReference type="SUPFAM" id="SSF56672">
    <property type="entry name" value="DNA/RNA polymerases"/>
    <property type="match status" value="1"/>
</dbReference>
<dbReference type="GO" id="GO:0042575">
    <property type="term" value="C:DNA polymerase complex"/>
    <property type="evidence" value="ECO:0007669"/>
    <property type="project" value="UniProtKB-ARBA"/>
</dbReference>
<dbReference type="InterPro" id="IPR043502">
    <property type="entry name" value="DNA/RNA_pol_sf"/>
</dbReference>
<dbReference type="PANTHER" id="PTHR36688">
    <property type="entry name" value="ENDO/EXONUCLEASE/PHOSPHATASE DOMAIN-CONTAINING PROTEIN"/>
    <property type="match status" value="1"/>
</dbReference>
<feature type="compositionally biased region" description="Polar residues" evidence="1">
    <location>
        <begin position="65"/>
        <end position="79"/>
    </location>
</feature>
<dbReference type="VEuPathDB" id="VectorBase:AAEL026431"/>
<dbReference type="CDD" id="cd09276">
    <property type="entry name" value="Rnase_HI_RT_non_LTR"/>
    <property type="match status" value="1"/>
</dbReference>
<feature type="region of interest" description="Disordered" evidence="1">
    <location>
        <begin position="240"/>
        <end position="268"/>
    </location>
</feature>
<feature type="non-terminal residue" evidence="4">
    <location>
        <position position="1"/>
    </location>
</feature>
<dbReference type="Gene3D" id="3.30.420.10">
    <property type="entry name" value="Ribonuclease H-like superfamily/Ribonuclease H"/>
    <property type="match status" value="1"/>
</dbReference>
<feature type="region of interest" description="Disordered" evidence="1">
    <location>
        <begin position="1"/>
        <end position="126"/>
    </location>
</feature>
<dbReference type="GO" id="GO:0003676">
    <property type="term" value="F:nucleic acid binding"/>
    <property type="evidence" value="ECO:0007669"/>
    <property type="project" value="InterPro"/>
</dbReference>
<dbReference type="InterPro" id="IPR012337">
    <property type="entry name" value="RNaseH-like_sf"/>
</dbReference>
<dbReference type="InterPro" id="IPR005135">
    <property type="entry name" value="Endo/exonuclease/phosphatase"/>
</dbReference>
<protein>
    <submittedName>
        <fullName evidence="4">Putative rna-directed dna polymerase from mobile element jockey</fullName>
    </submittedName>
</protein>
<accession>A0A0N8ES02</accession>
<dbReference type="InterPro" id="IPR002156">
    <property type="entry name" value="RNaseH_domain"/>
</dbReference>
<dbReference type="PROSITE" id="PS50879">
    <property type="entry name" value="RNASE_H_1"/>
    <property type="match status" value="1"/>
</dbReference>
<evidence type="ECO:0000259" key="2">
    <source>
        <dbReference type="PROSITE" id="PS50878"/>
    </source>
</evidence>
<dbReference type="GO" id="GO:0003964">
    <property type="term" value="F:RNA-directed DNA polymerase activity"/>
    <property type="evidence" value="ECO:0007669"/>
    <property type="project" value="UniProtKB-KW"/>
</dbReference>
<dbReference type="GO" id="GO:0004523">
    <property type="term" value="F:RNA-DNA hybrid ribonuclease activity"/>
    <property type="evidence" value="ECO:0007669"/>
    <property type="project" value="InterPro"/>
</dbReference>
<dbReference type="InterPro" id="IPR052560">
    <property type="entry name" value="RdDP_mobile_element"/>
</dbReference>
<feature type="region of interest" description="Disordered" evidence="1">
    <location>
        <begin position="153"/>
        <end position="202"/>
    </location>
</feature>
<feature type="domain" description="Reverse transcriptase" evidence="2">
    <location>
        <begin position="813"/>
        <end position="1084"/>
    </location>
</feature>
<dbReference type="EMBL" id="GDUN01000834">
    <property type="protein sequence ID" value="JAN95085.1"/>
    <property type="molecule type" value="mRNA"/>
</dbReference>
<evidence type="ECO:0000313" key="4">
    <source>
        <dbReference type="EMBL" id="JAN95085.1"/>
    </source>
</evidence>
<dbReference type="Gene3D" id="3.60.10.10">
    <property type="entry name" value="Endonuclease/exonuclease/phosphatase"/>
    <property type="match status" value="1"/>
</dbReference>
<dbReference type="PANTHER" id="PTHR36688:SF2">
    <property type="entry name" value="ENDONUCLEASE_EXONUCLEASE_PHOSPHATASE DOMAIN-CONTAINING PROTEIN"/>
    <property type="match status" value="1"/>
</dbReference>
<dbReference type="SUPFAM" id="SSF53098">
    <property type="entry name" value="Ribonuclease H-like"/>
    <property type="match status" value="1"/>
</dbReference>